<sequence length="223" mass="26058">MFKNLPYLSLHEHRLILSTVRDPLRCIKERYSILMVLLNQNLHHYKSVLSKRGVNLNTFIDQGLVQIIDTIDISNLDCFDPDCFIEEFQNKLMKLSNENKKIILIDDIAIFDILGLSMKKTYLILNEIDRLISGRKCSLFLGASIVRDVKWNELIQIYLHKCDLWLDIDRPKTGYSQQINGLVECHSRRTDLPPLSSKLNFRINNRNITFNEMSTGKSYLELI</sequence>
<dbReference type="AlphaFoldDB" id="A0A132A1N2"/>
<dbReference type="OrthoDB" id="6485353at2759"/>
<proteinExistence type="predicted"/>
<protein>
    <recommendedName>
        <fullName evidence="4">Elongator complex protein 6</fullName>
    </recommendedName>
</protein>
<evidence type="ECO:0008006" key="4">
    <source>
        <dbReference type="Google" id="ProtNLM"/>
    </source>
</evidence>
<comment type="caution">
    <text evidence="2">The sequence shown here is derived from an EMBL/GenBank/DDBJ whole genome shotgun (WGS) entry which is preliminary data.</text>
</comment>
<dbReference type="VEuPathDB" id="VectorBase:SSCA006992"/>
<dbReference type="GO" id="GO:0033588">
    <property type="term" value="C:elongator holoenzyme complex"/>
    <property type="evidence" value="ECO:0007669"/>
    <property type="project" value="InterPro"/>
</dbReference>
<organism evidence="2 3">
    <name type="scientific">Sarcoptes scabiei</name>
    <name type="common">Itch mite</name>
    <name type="synonym">Acarus scabiei</name>
    <dbReference type="NCBI Taxonomy" id="52283"/>
    <lineage>
        <taxon>Eukaryota</taxon>
        <taxon>Metazoa</taxon>
        <taxon>Ecdysozoa</taxon>
        <taxon>Arthropoda</taxon>
        <taxon>Chelicerata</taxon>
        <taxon>Arachnida</taxon>
        <taxon>Acari</taxon>
        <taxon>Acariformes</taxon>
        <taxon>Sarcoptiformes</taxon>
        <taxon>Astigmata</taxon>
        <taxon>Psoroptidia</taxon>
        <taxon>Sarcoptoidea</taxon>
        <taxon>Sarcoptidae</taxon>
        <taxon>Sarcoptinae</taxon>
        <taxon>Sarcoptes</taxon>
    </lineage>
</organism>
<gene>
    <name evidence="2" type="ORF">QR98_0029340</name>
</gene>
<dbReference type="GO" id="GO:0002098">
    <property type="term" value="P:tRNA wobble uridine modification"/>
    <property type="evidence" value="ECO:0007669"/>
    <property type="project" value="InterPro"/>
</dbReference>
<evidence type="ECO:0000313" key="2">
    <source>
        <dbReference type="EMBL" id="KPM04485.1"/>
    </source>
</evidence>
<dbReference type="Proteomes" id="UP000616769">
    <property type="component" value="Unassembled WGS sequence"/>
</dbReference>
<evidence type="ECO:0000313" key="3">
    <source>
        <dbReference type="Proteomes" id="UP000616769"/>
    </source>
</evidence>
<dbReference type="EMBL" id="JXLN01008997">
    <property type="protein sequence ID" value="KPM04485.1"/>
    <property type="molecule type" value="Genomic_DNA"/>
</dbReference>
<comment type="pathway">
    <text evidence="1">tRNA modification; 5-methoxycarbonylmethyl-2-thiouridine-tRNA biosynthesis.</text>
</comment>
<reference evidence="2 3" key="1">
    <citation type="journal article" date="2015" name="Parasit. Vectors">
        <title>Draft genome of the scabies mite.</title>
        <authorList>
            <person name="Rider S.D.Jr."/>
            <person name="Morgan M.S."/>
            <person name="Arlian L.G."/>
        </authorList>
    </citation>
    <scope>NUCLEOTIDE SEQUENCE [LARGE SCALE GENOMIC DNA]</scope>
    <source>
        <strain evidence="2">Arlian Lab</strain>
    </source>
</reference>
<evidence type="ECO:0000256" key="1">
    <source>
        <dbReference type="ARBA" id="ARBA00005043"/>
    </source>
</evidence>
<dbReference type="PANTHER" id="PTHR16184">
    <property type="entry name" value="ELONGATOR COMPLEX PROTEIN 6"/>
    <property type="match status" value="1"/>
</dbReference>
<accession>A0A132A1N2</accession>
<name>A0A132A1N2_SARSC</name>
<dbReference type="PANTHER" id="PTHR16184:SF6">
    <property type="entry name" value="ELONGATOR COMPLEX PROTEIN 6"/>
    <property type="match status" value="1"/>
</dbReference>
<dbReference type="InterPro" id="IPR018627">
    <property type="entry name" value="ELP6"/>
</dbReference>